<accession>A0A1T0CNL8</accession>
<reference evidence="5 6" key="1">
    <citation type="submission" date="2017-02" db="EMBL/GenBank/DDBJ databases">
        <title>Draft genome sequence of Moraxella porci CCUG 54912T type strain.</title>
        <authorList>
            <person name="Salva-Serra F."/>
            <person name="Engstrom-Jakobsson H."/>
            <person name="Thorell K."/>
            <person name="Jaen-Luchoro D."/>
            <person name="Gonzales-Siles L."/>
            <person name="Karlsson R."/>
            <person name="Yazdan S."/>
            <person name="Boulund F."/>
            <person name="Johnning A."/>
            <person name="Engstrand L."/>
            <person name="Kristiansson E."/>
            <person name="Moore E."/>
        </authorList>
    </citation>
    <scope>NUCLEOTIDE SEQUENCE [LARGE SCALE GENOMIC DNA]</scope>
    <source>
        <strain evidence="5 6">CCUG 54912</strain>
    </source>
</reference>
<sequence length="369" mass="40989">MNQQTYYDMLGVSQTADFEIIHAAYQALTKKYAALPPNDAAYMTSLIRQAYDVLSDPIKRADYDAWLRFNHMQASPHQPNAYSAPHYGTPTSAPEYRSSAPAKKSGSVIRWILGLIIMLAAVAALAYYLVSSTGFFGNNEAPVTPVTTAQQNPANLQPIKPIAPAEPVVTPKQQAARDQAHAEYLAAVNQINAVWNNLPASIQEALRAEQRSINNQREANCKAQAASQFTTAIEIETARYRCEVPQLNARTEALQIYAAQISYVDEPSDTDTSYINEGSDDPVYNLSTAEAKQLYDDAVANLNGVWNALPDETREALRADQRMINADREARCRQFAQENYASRSEQTIARYLCEVPEMDARAEELAAYY</sequence>
<dbReference type="CDD" id="cd06257">
    <property type="entry name" value="DnaJ"/>
    <property type="match status" value="1"/>
</dbReference>
<proteinExistence type="predicted"/>
<organism evidence="5 6">
    <name type="scientific">Moraxella porci DSM 25326</name>
    <dbReference type="NCBI Taxonomy" id="573983"/>
    <lineage>
        <taxon>Bacteria</taxon>
        <taxon>Pseudomonadati</taxon>
        <taxon>Pseudomonadota</taxon>
        <taxon>Gammaproteobacteria</taxon>
        <taxon>Moraxellales</taxon>
        <taxon>Moraxellaceae</taxon>
        <taxon>Moraxella</taxon>
    </lineage>
</organism>
<keyword evidence="1" id="KW-0143">Chaperone</keyword>
<dbReference type="STRING" id="573983.B0681_08195"/>
<name>A0A1T0CNL8_9GAMM</name>
<keyword evidence="3" id="KW-0472">Membrane</keyword>
<feature type="transmembrane region" description="Helical" evidence="3">
    <location>
        <begin position="108"/>
        <end position="130"/>
    </location>
</feature>
<dbReference type="RefSeq" id="WP_078318246.1">
    <property type="nucleotide sequence ID" value="NZ_MUYV01000011.1"/>
</dbReference>
<dbReference type="Pfam" id="PF00226">
    <property type="entry name" value="DnaJ"/>
    <property type="match status" value="1"/>
</dbReference>
<dbReference type="SMART" id="SM00271">
    <property type="entry name" value="DnaJ"/>
    <property type="match status" value="1"/>
</dbReference>
<feature type="region of interest" description="Disordered" evidence="2">
    <location>
        <begin position="78"/>
        <end position="100"/>
    </location>
</feature>
<keyword evidence="3" id="KW-1133">Transmembrane helix</keyword>
<dbReference type="Gene3D" id="1.10.287.110">
    <property type="entry name" value="DnaJ domain"/>
    <property type="match status" value="1"/>
</dbReference>
<dbReference type="Proteomes" id="UP000190683">
    <property type="component" value="Unassembled WGS sequence"/>
</dbReference>
<keyword evidence="3" id="KW-0812">Transmembrane</keyword>
<dbReference type="AlphaFoldDB" id="A0A1T0CNL8"/>
<keyword evidence="6" id="KW-1185">Reference proteome</keyword>
<dbReference type="InterPro" id="IPR036869">
    <property type="entry name" value="J_dom_sf"/>
</dbReference>
<evidence type="ECO:0000313" key="5">
    <source>
        <dbReference type="EMBL" id="OOS23932.1"/>
    </source>
</evidence>
<evidence type="ECO:0000256" key="2">
    <source>
        <dbReference type="SAM" id="MobiDB-lite"/>
    </source>
</evidence>
<dbReference type="SUPFAM" id="SSF46565">
    <property type="entry name" value="Chaperone J-domain"/>
    <property type="match status" value="1"/>
</dbReference>
<evidence type="ECO:0000256" key="1">
    <source>
        <dbReference type="ARBA" id="ARBA00023186"/>
    </source>
</evidence>
<gene>
    <name evidence="5" type="ORF">B0681_08195</name>
</gene>
<comment type="caution">
    <text evidence="5">The sequence shown here is derived from an EMBL/GenBank/DDBJ whole genome shotgun (WGS) entry which is preliminary data.</text>
</comment>
<feature type="domain" description="J" evidence="4">
    <location>
        <begin position="5"/>
        <end position="67"/>
    </location>
</feature>
<evidence type="ECO:0000259" key="4">
    <source>
        <dbReference type="PROSITE" id="PS50076"/>
    </source>
</evidence>
<dbReference type="InterPro" id="IPR001623">
    <property type="entry name" value="DnaJ_domain"/>
</dbReference>
<evidence type="ECO:0000256" key="3">
    <source>
        <dbReference type="SAM" id="Phobius"/>
    </source>
</evidence>
<dbReference type="EMBL" id="MUYV01000011">
    <property type="protein sequence ID" value="OOS23932.1"/>
    <property type="molecule type" value="Genomic_DNA"/>
</dbReference>
<dbReference type="InterPro" id="IPR050817">
    <property type="entry name" value="DjlA_DnaK_co-chaperone"/>
</dbReference>
<dbReference type="PANTHER" id="PTHR24074">
    <property type="entry name" value="CO-CHAPERONE PROTEIN DJLA"/>
    <property type="match status" value="1"/>
</dbReference>
<evidence type="ECO:0000313" key="6">
    <source>
        <dbReference type="Proteomes" id="UP000190683"/>
    </source>
</evidence>
<dbReference type="PROSITE" id="PS50076">
    <property type="entry name" value="DNAJ_2"/>
    <property type="match status" value="1"/>
</dbReference>
<protein>
    <recommendedName>
        <fullName evidence="4">J domain-containing protein</fullName>
    </recommendedName>
</protein>